<proteinExistence type="predicted"/>
<dbReference type="Gene3D" id="2.20.100.10">
    <property type="entry name" value="Thrombospondin type-1 (TSP1) repeat"/>
    <property type="match status" value="4"/>
</dbReference>
<dbReference type="InterPro" id="IPR000884">
    <property type="entry name" value="TSP1_rpt"/>
</dbReference>
<name>A0A1I8EJ48_WUCBA</name>
<sequence>MNAELIWNDGSENSMETRQCNMGECSTGTVGLWGSWTKWSQCSVSCGPGIRSRNRYCTKEPCDGSGQSRMSCNLGPCEVSIRWLQWEAWSLCSLTCGKGVRTRKRKCSATNSCFGSSLEQQNCNEDLCTVTGTTTVGQWSGWSDWSTCSTTCGGGFKRRTRLCQRGTCNGPSKDSLPCMIKHCKSFSSGTTASWGGWGYWSPCSETCGRGVRKRVRKCYGEGAQCSGNEYEREICNVRRC</sequence>
<dbReference type="InterPro" id="IPR052065">
    <property type="entry name" value="Compl_asym_regulator"/>
</dbReference>
<keyword evidence="2" id="KW-1015">Disulfide bond</keyword>
<organism evidence="3">
    <name type="scientific">Wuchereria bancrofti</name>
    <dbReference type="NCBI Taxonomy" id="6293"/>
    <lineage>
        <taxon>Eukaryota</taxon>
        <taxon>Metazoa</taxon>
        <taxon>Ecdysozoa</taxon>
        <taxon>Nematoda</taxon>
        <taxon>Chromadorea</taxon>
        <taxon>Rhabditida</taxon>
        <taxon>Spirurina</taxon>
        <taxon>Spiruromorpha</taxon>
        <taxon>Filarioidea</taxon>
        <taxon>Onchocercidae</taxon>
        <taxon>Wuchereria</taxon>
    </lineage>
</organism>
<keyword evidence="1" id="KW-0677">Repeat</keyword>
<dbReference type="PANTHER" id="PTHR22906">
    <property type="entry name" value="PROPERDIN"/>
    <property type="match status" value="1"/>
</dbReference>
<dbReference type="PROSITE" id="PS50092">
    <property type="entry name" value="TSP1"/>
    <property type="match status" value="4"/>
</dbReference>
<dbReference type="FunFam" id="2.20.100.10:FF:000001">
    <property type="entry name" value="semaphorin-5A isoform X1"/>
    <property type="match status" value="1"/>
</dbReference>
<dbReference type="InterPro" id="IPR036383">
    <property type="entry name" value="TSP1_rpt_sf"/>
</dbReference>
<dbReference type="SUPFAM" id="SSF82895">
    <property type="entry name" value="TSP-1 type 1 repeat"/>
    <property type="match status" value="4"/>
</dbReference>
<evidence type="ECO:0008006" key="4">
    <source>
        <dbReference type="Google" id="ProtNLM"/>
    </source>
</evidence>
<dbReference type="SMART" id="SM00209">
    <property type="entry name" value="TSP1"/>
    <property type="match status" value="4"/>
</dbReference>
<dbReference type="PANTHER" id="PTHR22906:SF21">
    <property type="entry name" value="SEMA DOMAIN-CONTAINING PROTEIN"/>
    <property type="match status" value="1"/>
</dbReference>
<evidence type="ECO:0000256" key="1">
    <source>
        <dbReference type="ARBA" id="ARBA00022737"/>
    </source>
</evidence>
<reference evidence="3" key="1">
    <citation type="submission" date="2016-11" db="UniProtKB">
        <authorList>
            <consortium name="WormBaseParasite"/>
        </authorList>
    </citation>
    <scope>IDENTIFICATION</scope>
    <source>
        <strain evidence="3">pt0022</strain>
    </source>
</reference>
<dbReference type="Pfam" id="PF00090">
    <property type="entry name" value="TSP_1"/>
    <property type="match status" value="4"/>
</dbReference>
<evidence type="ECO:0000256" key="2">
    <source>
        <dbReference type="ARBA" id="ARBA00023157"/>
    </source>
</evidence>
<dbReference type="PRINTS" id="PR01705">
    <property type="entry name" value="TSP1REPEAT"/>
</dbReference>
<dbReference type="STRING" id="6293.A0A1I8EJ48"/>
<evidence type="ECO:0000313" key="3">
    <source>
        <dbReference type="WBParaSite" id="maker-PairedContig_2427-snap-gene-0.2-mRNA-1"/>
    </source>
</evidence>
<protein>
    <recommendedName>
        <fullName evidence="4">Thrombospondin type 1 domain-containing protein</fullName>
    </recommendedName>
</protein>
<accession>A0A1I8EJ48</accession>
<dbReference type="WBParaSite" id="maker-PairedContig_2427-snap-gene-0.2-mRNA-1">
    <property type="protein sequence ID" value="maker-PairedContig_2427-snap-gene-0.2-mRNA-1"/>
    <property type="gene ID" value="maker-PairedContig_2427-snap-gene-0.2"/>
</dbReference>
<dbReference type="AlphaFoldDB" id="A0A1I8EJ48"/>